<name>A4BJ32_9GAMM</name>
<dbReference type="PANTHER" id="PTHR30532">
    <property type="entry name" value="IRON III DICITRATE-BINDING PERIPLASMIC PROTEIN"/>
    <property type="match status" value="1"/>
</dbReference>
<dbReference type="InterPro" id="IPR002491">
    <property type="entry name" value="ABC_transptr_periplasmic_BD"/>
</dbReference>
<dbReference type="RefSeq" id="WP_008045895.1">
    <property type="nucleotide sequence ID" value="NZ_CH724152.1"/>
</dbReference>
<dbReference type="HOGENOM" id="CLU_038034_1_1_6"/>
<keyword evidence="4" id="KW-0410">Iron transport</keyword>
<proteinExistence type="inferred from homology"/>
<comment type="caution">
    <text evidence="8">The sequence shown here is derived from an EMBL/GenBank/DDBJ whole genome shotgun (WGS) entry which is preliminary data.</text>
</comment>
<keyword evidence="3" id="KW-0813">Transport</keyword>
<evidence type="ECO:0000256" key="5">
    <source>
        <dbReference type="ARBA" id="ARBA00022729"/>
    </source>
</evidence>
<dbReference type="Pfam" id="PF01497">
    <property type="entry name" value="Peripla_BP_2"/>
    <property type="match status" value="1"/>
</dbReference>
<gene>
    <name evidence="8" type="ORF">MED297_08656</name>
</gene>
<dbReference type="GO" id="GO:0030288">
    <property type="term" value="C:outer membrane-bounded periplasmic space"/>
    <property type="evidence" value="ECO:0007669"/>
    <property type="project" value="TreeGrafter"/>
</dbReference>
<dbReference type="PROSITE" id="PS50983">
    <property type="entry name" value="FE_B12_PBP"/>
    <property type="match status" value="1"/>
</dbReference>
<feature type="signal peptide" evidence="6">
    <location>
        <begin position="1"/>
        <end position="18"/>
    </location>
</feature>
<dbReference type="Proteomes" id="UP000005953">
    <property type="component" value="Unassembled WGS sequence"/>
</dbReference>
<evidence type="ECO:0000256" key="4">
    <source>
        <dbReference type="ARBA" id="ARBA00022496"/>
    </source>
</evidence>
<dbReference type="SUPFAM" id="SSF53807">
    <property type="entry name" value="Helical backbone' metal receptor"/>
    <property type="match status" value="1"/>
</dbReference>
<evidence type="ECO:0000256" key="6">
    <source>
        <dbReference type="SAM" id="SignalP"/>
    </source>
</evidence>
<organism evidence="8 9">
    <name type="scientific">Reinekea blandensis MED297</name>
    <dbReference type="NCBI Taxonomy" id="314283"/>
    <lineage>
        <taxon>Bacteria</taxon>
        <taxon>Pseudomonadati</taxon>
        <taxon>Pseudomonadota</taxon>
        <taxon>Gammaproteobacteria</taxon>
        <taxon>Oceanospirillales</taxon>
        <taxon>Saccharospirillaceae</taxon>
        <taxon>Reinekea</taxon>
    </lineage>
</organism>
<dbReference type="GO" id="GO:1901678">
    <property type="term" value="P:iron coordination entity transport"/>
    <property type="evidence" value="ECO:0007669"/>
    <property type="project" value="UniProtKB-ARBA"/>
</dbReference>
<comment type="subcellular location">
    <subcellularLocation>
        <location evidence="1">Cell envelope</location>
    </subcellularLocation>
</comment>
<protein>
    <submittedName>
        <fullName evidence="8">Putative iron-siderophore binding lipoprotein</fullName>
    </submittedName>
</protein>
<comment type="similarity">
    <text evidence="2">Belongs to the bacterial solute-binding protein 8 family.</text>
</comment>
<dbReference type="OrthoDB" id="1846031at2"/>
<keyword evidence="9" id="KW-1185">Reference proteome</keyword>
<keyword evidence="8" id="KW-0449">Lipoprotein</keyword>
<accession>A4BJ32</accession>
<sequence>MRKLLALATLFVAGLTQAFPLTIDHKFGTTVIESAPERVATVDFNGADNLLALGVQPVVIRYWYGDYPEVVWPWAQEALTTEPEVLKGDLNFEQIASANPDVIIAIWSGITQEDYDKLSKIAPVVAVPEGTGDYAMSWDEQALTAGRVLGKEAEAQARVDAIRKQLAGIADAHPSWDGKTIAIANRWQDAVGAYTSNDIRPLLMSELGFVTPQVIDDAIDTNEFWVTFSMEDLSAIDTDLLMWVTSTDDFSNIMDVPARPYLDVVKENREVFLGTEVTGAFSFASLLSLSYAFDKMVPMIEAALDGDPDTIADARR</sequence>
<evidence type="ECO:0000259" key="7">
    <source>
        <dbReference type="PROSITE" id="PS50983"/>
    </source>
</evidence>
<keyword evidence="4" id="KW-0408">Iron</keyword>
<evidence type="ECO:0000256" key="1">
    <source>
        <dbReference type="ARBA" id="ARBA00004196"/>
    </source>
</evidence>
<evidence type="ECO:0000313" key="8">
    <source>
        <dbReference type="EMBL" id="EAR07877.1"/>
    </source>
</evidence>
<evidence type="ECO:0000256" key="2">
    <source>
        <dbReference type="ARBA" id="ARBA00008814"/>
    </source>
</evidence>
<keyword evidence="5 6" id="KW-0732">Signal</keyword>
<dbReference type="Gene3D" id="3.40.50.1980">
    <property type="entry name" value="Nitrogenase molybdenum iron protein domain"/>
    <property type="match status" value="2"/>
</dbReference>
<dbReference type="STRING" id="314283.MED297_08656"/>
<reference evidence="8 9" key="1">
    <citation type="submission" date="2006-02" db="EMBL/GenBank/DDBJ databases">
        <authorList>
            <person name="Pinhassi J."/>
            <person name="Pedros-Alio C."/>
            <person name="Ferriera S."/>
            <person name="Johnson J."/>
            <person name="Kravitz S."/>
            <person name="Halpern A."/>
            <person name="Remington K."/>
            <person name="Beeson K."/>
            <person name="Tran B."/>
            <person name="Rogers Y.-H."/>
            <person name="Friedman R."/>
            <person name="Venter J.C."/>
        </authorList>
    </citation>
    <scope>NUCLEOTIDE SEQUENCE [LARGE SCALE GENOMIC DNA]</scope>
    <source>
        <strain evidence="8 9">MED297</strain>
    </source>
</reference>
<evidence type="ECO:0000256" key="3">
    <source>
        <dbReference type="ARBA" id="ARBA00022448"/>
    </source>
</evidence>
<dbReference type="InterPro" id="IPR051313">
    <property type="entry name" value="Bact_iron-sidero_bind"/>
</dbReference>
<evidence type="ECO:0000313" key="9">
    <source>
        <dbReference type="Proteomes" id="UP000005953"/>
    </source>
</evidence>
<feature type="chain" id="PRO_5002665372" evidence="6">
    <location>
        <begin position="19"/>
        <end position="316"/>
    </location>
</feature>
<dbReference type="PANTHER" id="PTHR30532:SF24">
    <property type="entry name" value="FERRIC ENTEROBACTIN-BINDING PERIPLASMIC PROTEIN FEPB"/>
    <property type="match status" value="1"/>
</dbReference>
<keyword evidence="4" id="KW-0406">Ion transport</keyword>
<dbReference type="EMBL" id="AAOE01000030">
    <property type="protein sequence ID" value="EAR07877.1"/>
    <property type="molecule type" value="Genomic_DNA"/>
</dbReference>
<feature type="domain" description="Fe/B12 periplasmic-binding" evidence="7">
    <location>
        <begin position="38"/>
        <end position="304"/>
    </location>
</feature>
<dbReference type="AlphaFoldDB" id="A4BJ32"/>